<protein>
    <submittedName>
        <fullName evidence="1 2">Uncharacterized protein</fullName>
    </submittedName>
</protein>
<reference evidence="1 2" key="1">
    <citation type="submission" date="2016-11" db="UniProtKB">
        <authorList>
            <consortium name="WormBaseParasite"/>
        </authorList>
    </citation>
    <scope>IDENTIFICATION</scope>
    <source>
        <strain evidence="1 2">pt0022</strain>
    </source>
</reference>
<evidence type="ECO:0000313" key="2">
    <source>
        <dbReference type="WBParaSite" id="maker-PairedContig_3038-snap-gene-0.12-mRNA-1"/>
    </source>
</evidence>
<dbReference type="WBParaSite" id="maker-PairedContig_2208-snap-gene-0.10-mRNA-1">
    <property type="protein sequence ID" value="maker-PairedContig_2208-snap-gene-0.10-mRNA-1"/>
    <property type="gene ID" value="maker-PairedContig_2208-snap-gene-0.10"/>
</dbReference>
<dbReference type="AlphaFoldDB" id="A0A1I8EM38"/>
<name>A0A1I8EM38_WUCBA</name>
<evidence type="ECO:0000313" key="1">
    <source>
        <dbReference type="WBParaSite" id="maker-PairedContig_2208-snap-gene-0.10-mRNA-1"/>
    </source>
</evidence>
<dbReference type="WBParaSite" id="maker-PairedContig_3038-snap-gene-0.12-mRNA-1">
    <property type="protein sequence ID" value="maker-PairedContig_3038-snap-gene-0.12-mRNA-1"/>
    <property type="gene ID" value="maker-PairedContig_3038-snap-gene-0.12"/>
</dbReference>
<proteinExistence type="predicted"/>
<organism evidence="2">
    <name type="scientific">Wuchereria bancrofti</name>
    <dbReference type="NCBI Taxonomy" id="6293"/>
    <lineage>
        <taxon>Eukaryota</taxon>
        <taxon>Metazoa</taxon>
        <taxon>Ecdysozoa</taxon>
        <taxon>Nematoda</taxon>
        <taxon>Chromadorea</taxon>
        <taxon>Rhabditida</taxon>
        <taxon>Spirurina</taxon>
        <taxon>Spiruromorpha</taxon>
        <taxon>Filarioidea</taxon>
        <taxon>Onchocercidae</taxon>
        <taxon>Wuchereria</taxon>
    </lineage>
</organism>
<sequence length="111" mass="13523">MKYHFWNNQQVNHVTAHSQFTVLPDTDVFRIRFVAENLDNVLTDNQLQPIVMDDYWHVYHLVIVHHIVFAYRQYHHLPQFYNLFVVIYPCQQINSNLMNNQSLQIRVIIIW</sequence>
<accession>A0A1I8EM38</accession>